<dbReference type="Pfam" id="PF00072">
    <property type="entry name" value="Response_reg"/>
    <property type="match status" value="1"/>
</dbReference>
<feature type="domain" description="Response regulatory" evidence="8">
    <location>
        <begin position="3"/>
        <end position="116"/>
    </location>
</feature>
<dbReference type="PROSITE" id="PS51755">
    <property type="entry name" value="OMPR_PHOB"/>
    <property type="match status" value="1"/>
</dbReference>
<proteinExistence type="predicted"/>
<organism evidence="10 11">
    <name type="scientific">Amycolatopsis camponoti</name>
    <dbReference type="NCBI Taxonomy" id="2606593"/>
    <lineage>
        <taxon>Bacteria</taxon>
        <taxon>Bacillati</taxon>
        <taxon>Actinomycetota</taxon>
        <taxon>Actinomycetes</taxon>
        <taxon>Pseudonocardiales</taxon>
        <taxon>Pseudonocardiaceae</taxon>
        <taxon>Amycolatopsis</taxon>
    </lineage>
</organism>
<keyword evidence="5" id="KW-0804">Transcription</keyword>
<dbReference type="SMART" id="SM00862">
    <property type="entry name" value="Trans_reg_C"/>
    <property type="match status" value="1"/>
</dbReference>
<dbReference type="Pfam" id="PF00486">
    <property type="entry name" value="Trans_reg_C"/>
    <property type="match status" value="1"/>
</dbReference>
<evidence type="ECO:0000259" key="9">
    <source>
        <dbReference type="PROSITE" id="PS51755"/>
    </source>
</evidence>
<dbReference type="SMART" id="SM00448">
    <property type="entry name" value="REC"/>
    <property type="match status" value="1"/>
</dbReference>
<dbReference type="EMBL" id="CABVGP010000002">
    <property type="protein sequence ID" value="VVJ21392.1"/>
    <property type="molecule type" value="Genomic_DNA"/>
</dbReference>
<name>A0A6I8LW38_9PSEU</name>
<keyword evidence="2" id="KW-0902">Two-component regulatory system</keyword>
<dbReference type="Gene3D" id="6.10.250.690">
    <property type="match status" value="1"/>
</dbReference>
<dbReference type="InterPro" id="IPR001789">
    <property type="entry name" value="Sig_transdc_resp-reg_receiver"/>
</dbReference>
<evidence type="ECO:0000256" key="6">
    <source>
        <dbReference type="PROSITE-ProRule" id="PRU00169"/>
    </source>
</evidence>
<evidence type="ECO:0000313" key="11">
    <source>
        <dbReference type="Proteomes" id="UP000399805"/>
    </source>
</evidence>
<dbReference type="GO" id="GO:0006355">
    <property type="term" value="P:regulation of DNA-templated transcription"/>
    <property type="evidence" value="ECO:0007669"/>
    <property type="project" value="InterPro"/>
</dbReference>
<evidence type="ECO:0000259" key="8">
    <source>
        <dbReference type="PROSITE" id="PS50110"/>
    </source>
</evidence>
<dbReference type="GO" id="GO:0000976">
    <property type="term" value="F:transcription cis-regulatory region binding"/>
    <property type="evidence" value="ECO:0007669"/>
    <property type="project" value="TreeGrafter"/>
</dbReference>
<dbReference type="Proteomes" id="UP000399805">
    <property type="component" value="Unassembled WGS sequence"/>
</dbReference>
<feature type="modified residue" description="4-aspartylphosphate" evidence="6">
    <location>
        <position position="52"/>
    </location>
</feature>
<dbReference type="GO" id="GO:0032993">
    <property type="term" value="C:protein-DNA complex"/>
    <property type="evidence" value="ECO:0007669"/>
    <property type="project" value="TreeGrafter"/>
</dbReference>
<dbReference type="CDD" id="cd00383">
    <property type="entry name" value="trans_reg_C"/>
    <property type="match status" value="1"/>
</dbReference>
<gene>
    <name evidence="10" type="ORF">AA23TX_06413</name>
</gene>
<dbReference type="GO" id="GO:0000156">
    <property type="term" value="F:phosphorelay response regulator activity"/>
    <property type="evidence" value="ECO:0007669"/>
    <property type="project" value="TreeGrafter"/>
</dbReference>
<dbReference type="InterPro" id="IPR036388">
    <property type="entry name" value="WH-like_DNA-bd_sf"/>
</dbReference>
<keyword evidence="1 6" id="KW-0597">Phosphoprotein</keyword>
<evidence type="ECO:0000256" key="7">
    <source>
        <dbReference type="PROSITE-ProRule" id="PRU01091"/>
    </source>
</evidence>
<dbReference type="AlphaFoldDB" id="A0A6I8LW38"/>
<dbReference type="RefSeq" id="WP_155546354.1">
    <property type="nucleotide sequence ID" value="NZ_CABVGP010000002.1"/>
</dbReference>
<evidence type="ECO:0000256" key="4">
    <source>
        <dbReference type="ARBA" id="ARBA00023125"/>
    </source>
</evidence>
<dbReference type="InterPro" id="IPR011006">
    <property type="entry name" value="CheY-like_superfamily"/>
</dbReference>
<evidence type="ECO:0000313" key="10">
    <source>
        <dbReference type="EMBL" id="VVJ21392.1"/>
    </source>
</evidence>
<dbReference type="SUPFAM" id="SSF52172">
    <property type="entry name" value="CheY-like"/>
    <property type="match status" value="1"/>
</dbReference>
<reference evidence="10 11" key="1">
    <citation type="submission" date="2019-09" db="EMBL/GenBank/DDBJ databases">
        <authorList>
            <person name="Leyn A S."/>
        </authorList>
    </citation>
    <scope>NUCLEOTIDE SEQUENCE [LARGE SCALE GENOMIC DNA]</scope>
    <source>
        <strain evidence="10">AA231_1</strain>
    </source>
</reference>
<dbReference type="FunFam" id="1.10.10.10:FF:000018">
    <property type="entry name" value="DNA-binding response regulator ResD"/>
    <property type="match status" value="1"/>
</dbReference>
<dbReference type="InterPro" id="IPR039420">
    <property type="entry name" value="WalR-like"/>
</dbReference>
<dbReference type="PANTHER" id="PTHR48111:SF4">
    <property type="entry name" value="DNA-BINDING DUAL TRANSCRIPTIONAL REGULATOR OMPR"/>
    <property type="match status" value="1"/>
</dbReference>
<evidence type="ECO:0000256" key="2">
    <source>
        <dbReference type="ARBA" id="ARBA00023012"/>
    </source>
</evidence>
<keyword evidence="11" id="KW-1185">Reference proteome</keyword>
<protein>
    <submittedName>
        <fullName evidence="10">Two-component transcriptional response regulator</fullName>
    </submittedName>
</protein>
<dbReference type="Gene3D" id="3.40.50.2300">
    <property type="match status" value="1"/>
</dbReference>
<feature type="domain" description="OmpR/PhoB-type" evidence="9">
    <location>
        <begin position="125"/>
        <end position="224"/>
    </location>
</feature>
<evidence type="ECO:0000256" key="5">
    <source>
        <dbReference type="ARBA" id="ARBA00023163"/>
    </source>
</evidence>
<keyword evidence="4 7" id="KW-0238">DNA-binding</keyword>
<accession>A0A6I8LW38</accession>
<dbReference type="PROSITE" id="PS50110">
    <property type="entry name" value="RESPONSE_REGULATORY"/>
    <property type="match status" value="1"/>
</dbReference>
<evidence type="ECO:0000256" key="3">
    <source>
        <dbReference type="ARBA" id="ARBA00023015"/>
    </source>
</evidence>
<sequence>MATVLLVEDDPTIRAAVLRALGERGHAVTSAPTAMAGLQAAVTDRPDVVLLDLGLPDLDGREVLRMVRAVSAVPIIVVTARGAEEEIVRLLDAGADDYVVKPFGGAQLDARIRAVLRRAEPEETTAPVVVGGLSVDARTRQASLDGAALDLTPREFDLLHYLASRAGTVVSKRELLADVWKLPYAGADKTVDVHLSWLRRKLGETAQEPRYLHTVRRVGVRLAEPEGRA</sequence>
<feature type="DNA-binding region" description="OmpR/PhoB-type" evidence="7">
    <location>
        <begin position="125"/>
        <end position="224"/>
    </location>
</feature>
<dbReference type="PANTHER" id="PTHR48111">
    <property type="entry name" value="REGULATOR OF RPOS"/>
    <property type="match status" value="1"/>
</dbReference>
<dbReference type="Gene3D" id="1.10.10.10">
    <property type="entry name" value="Winged helix-like DNA-binding domain superfamily/Winged helix DNA-binding domain"/>
    <property type="match status" value="1"/>
</dbReference>
<keyword evidence="3" id="KW-0805">Transcription regulation</keyword>
<dbReference type="InterPro" id="IPR001867">
    <property type="entry name" value="OmpR/PhoB-type_DNA-bd"/>
</dbReference>
<dbReference type="GO" id="GO:0005829">
    <property type="term" value="C:cytosol"/>
    <property type="evidence" value="ECO:0007669"/>
    <property type="project" value="TreeGrafter"/>
</dbReference>
<evidence type="ECO:0000256" key="1">
    <source>
        <dbReference type="ARBA" id="ARBA00022553"/>
    </source>
</evidence>